<name>A0A069RIF9_PEPLI</name>
<proteinExistence type="predicted"/>
<keyword evidence="2" id="KW-0614">Plasmid</keyword>
<dbReference type="eggNOG" id="COG3620">
    <property type="taxonomic scope" value="Bacteria"/>
</dbReference>
<dbReference type="AlphaFoldDB" id="A0A069RIF9"/>
<evidence type="ECO:0000313" key="3">
    <source>
        <dbReference type="Proteomes" id="UP000027946"/>
    </source>
</evidence>
<sequence length="127" mass="14932">MSINYDDFLKDIVSSDENIKKEMDLLELKYSIIDELVSFRKEKRLTQTEFADIIGVKQQMISRFEKGEVDPRLSFVSKVLMGMNKEIIIEDRNFKKTSEVIKFEKKAKAKQPISFKLNKNRDFANCI</sequence>
<accession>A0A069RIF9</accession>
<dbReference type="Gene3D" id="1.10.260.40">
    <property type="entry name" value="lambda repressor-like DNA-binding domains"/>
    <property type="match status" value="1"/>
</dbReference>
<reference evidence="2 3" key="1">
    <citation type="submission" date="2014-03" db="EMBL/GenBank/DDBJ databases">
        <title>Genome sequence of Clostridium litorale W6, DSM 5388.</title>
        <authorList>
            <person name="Poehlein A."/>
            <person name="Jagirdar A."/>
            <person name="Khonsari B."/>
            <person name="Chibani C.M."/>
            <person name="Gutierrez Gutierrez D.A."/>
            <person name="Davydova E."/>
            <person name="Alghaithi H.S."/>
            <person name="Nair K.P."/>
            <person name="Dhamotharan K."/>
            <person name="Chandran L."/>
            <person name="G W."/>
            <person name="Daniel R."/>
        </authorList>
    </citation>
    <scope>NUCLEOTIDE SEQUENCE [LARGE SCALE GENOMIC DNA]</scope>
    <source>
        <strain evidence="2 3">W6</strain>
        <plasmid evidence="2">CLIT_20p</plasmid>
    </source>
</reference>
<dbReference type="SUPFAM" id="SSF47413">
    <property type="entry name" value="lambda repressor-like DNA-binding domains"/>
    <property type="match status" value="1"/>
</dbReference>
<geneLocation type="plasmid" evidence="2">
    <name>CLIT_20p</name>
</geneLocation>
<organism evidence="2 3">
    <name type="scientific">Peptoclostridium litorale DSM 5388</name>
    <dbReference type="NCBI Taxonomy" id="1121324"/>
    <lineage>
        <taxon>Bacteria</taxon>
        <taxon>Bacillati</taxon>
        <taxon>Bacillota</taxon>
        <taxon>Clostridia</taxon>
        <taxon>Peptostreptococcales</taxon>
        <taxon>Peptoclostridiaceae</taxon>
        <taxon>Peptoclostridium</taxon>
    </lineage>
</organism>
<dbReference type="GO" id="GO:0003677">
    <property type="term" value="F:DNA binding"/>
    <property type="evidence" value="ECO:0007669"/>
    <property type="project" value="InterPro"/>
</dbReference>
<dbReference type="OrthoDB" id="428540at2"/>
<keyword evidence="3" id="KW-1185">Reference proteome</keyword>
<comment type="caution">
    <text evidence="2">The sequence shown here is derived from an EMBL/GenBank/DDBJ whole genome shotgun (WGS) entry which is preliminary data.</text>
</comment>
<dbReference type="RefSeq" id="WP_052635816.1">
    <property type="nucleotide sequence ID" value="NZ_FSRH01000022.1"/>
</dbReference>
<dbReference type="InterPro" id="IPR010982">
    <property type="entry name" value="Lambda_DNA-bd_dom_sf"/>
</dbReference>
<dbReference type="EMBL" id="JJMM01000001">
    <property type="protein sequence ID" value="KDR96806.1"/>
    <property type="molecule type" value="Genomic_DNA"/>
</dbReference>
<dbReference type="Proteomes" id="UP000027946">
    <property type="component" value="Unassembled WGS sequence"/>
</dbReference>
<evidence type="ECO:0000313" key="2">
    <source>
        <dbReference type="EMBL" id="KDR96806.1"/>
    </source>
</evidence>
<feature type="domain" description="HTH cro/C1-type" evidence="1">
    <location>
        <begin position="36"/>
        <end position="92"/>
    </location>
</feature>
<dbReference type="SMART" id="SM00530">
    <property type="entry name" value="HTH_XRE"/>
    <property type="match status" value="1"/>
</dbReference>
<dbReference type="CDD" id="cd00093">
    <property type="entry name" value="HTH_XRE"/>
    <property type="match status" value="1"/>
</dbReference>
<protein>
    <recommendedName>
        <fullName evidence="1">HTH cro/C1-type domain-containing protein</fullName>
    </recommendedName>
</protein>
<gene>
    <name evidence="2" type="ORF">CLIT_20p00190</name>
</gene>
<evidence type="ECO:0000259" key="1">
    <source>
        <dbReference type="PROSITE" id="PS50943"/>
    </source>
</evidence>
<dbReference type="InterPro" id="IPR001387">
    <property type="entry name" value="Cro/C1-type_HTH"/>
</dbReference>
<dbReference type="PROSITE" id="PS50943">
    <property type="entry name" value="HTH_CROC1"/>
    <property type="match status" value="1"/>
</dbReference>
<dbReference type="Pfam" id="PF01381">
    <property type="entry name" value="HTH_3"/>
    <property type="match status" value="1"/>
</dbReference>